<sequence>MAPSTDQLSRIHHPPSLTSEIHEIYEFEDELDLDVEHRYKLLTTFKLPSHGLIQGSANGLLLVMPPEGLSLCNPITREYMEIRTPQDSNYKHPQKFTFGFGVSTRTRQYKVVMFSHDPEKDKRLGFLQSECHVWNEDEIVVWLMEEYGDESGGEKRGYQEGDCFGDENVGSSW</sequence>
<gene>
    <name evidence="2" type="ORF">SASPL_100893</name>
</gene>
<organism evidence="2">
    <name type="scientific">Salvia splendens</name>
    <name type="common">Scarlet sage</name>
    <dbReference type="NCBI Taxonomy" id="180675"/>
    <lineage>
        <taxon>Eukaryota</taxon>
        <taxon>Viridiplantae</taxon>
        <taxon>Streptophyta</taxon>
        <taxon>Embryophyta</taxon>
        <taxon>Tracheophyta</taxon>
        <taxon>Spermatophyta</taxon>
        <taxon>Magnoliopsida</taxon>
        <taxon>eudicotyledons</taxon>
        <taxon>Gunneridae</taxon>
        <taxon>Pentapetalae</taxon>
        <taxon>asterids</taxon>
        <taxon>lamiids</taxon>
        <taxon>Lamiales</taxon>
        <taxon>Lamiaceae</taxon>
        <taxon>Nepetoideae</taxon>
        <taxon>Mentheae</taxon>
        <taxon>Salviinae</taxon>
        <taxon>Salvia</taxon>
        <taxon>Salvia subgen. Calosphace</taxon>
        <taxon>core Calosphace</taxon>
    </lineage>
</organism>
<dbReference type="EMBL" id="PNBA02000001">
    <property type="protein sequence ID" value="KAG6436012.1"/>
    <property type="molecule type" value="Genomic_DNA"/>
</dbReference>
<keyword evidence="3" id="KW-1185">Reference proteome</keyword>
<comment type="caution">
    <text evidence="2">The sequence shown here is derived from an EMBL/GenBank/DDBJ whole genome shotgun (WGS) entry which is preliminary data.</text>
</comment>
<proteinExistence type="predicted"/>
<name>A0A8X8YT04_SALSN</name>
<reference evidence="2" key="1">
    <citation type="submission" date="2018-01" db="EMBL/GenBank/DDBJ databases">
        <authorList>
            <person name="Mao J.F."/>
        </authorList>
    </citation>
    <scope>NUCLEOTIDE SEQUENCE</scope>
    <source>
        <strain evidence="2">Huo1</strain>
        <tissue evidence="2">Leaf</tissue>
    </source>
</reference>
<accession>A0A8X8YT04</accession>
<evidence type="ECO:0000256" key="1">
    <source>
        <dbReference type="SAM" id="MobiDB-lite"/>
    </source>
</evidence>
<feature type="region of interest" description="Disordered" evidence="1">
    <location>
        <begin position="152"/>
        <end position="173"/>
    </location>
</feature>
<dbReference type="AlphaFoldDB" id="A0A8X8YT04"/>
<reference evidence="2" key="2">
    <citation type="submission" date="2020-08" db="EMBL/GenBank/DDBJ databases">
        <title>Plant Genome Project.</title>
        <authorList>
            <person name="Zhang R.-G."/>
        </authorList>
    </citation>
    <scope>NUCLEOTIDE SEQUENCE</scope>
    <source>
        <strain evidence="2">Huo1</strain>
        <tissue evidence="2">Leaf</tissue>
    </source>
</reference>
<protein>
    <submittedName>
        <fullName evidence="2">Uncharacterized protein</fullName>
    </submittedName>
</protein>
<dbReference type="Proteomes" id="UP000298416">
    <property type="component" value="Unassembled WGS sequence"/>
</dbReference>
<evidence type="ECO:0000313" key="2">
    <source>
        <dbReference type="EMBL" id="KAG6436012.1"/>
    </source>
</evidence>
<evidence type="ECO:0000313" key="3">
    <source>
        <dbReference type="Proteomes" id="UP000298416"/>
    </source>
</evidence>